<feature type="transmembrane region" description="Helical" evidence="7">
    <location>
        <begin position="327"/>
        <end position="348"/>
    </location>
</feature>
<evidence type="ECO:0000256" key="6">
    <source>
        <dbReference type="ARBA" id="ARBA00037968"/>
    </source>
</evidence>
<feature type="transmembrane region" description="Helical" evidence="7">
    <location>
        <begin position="192"/>
        <end position="213"/>
    </location>
</feature>
<reference evidence="8" key="1">
    <citation type="journal article" date="2023" name="IMA Fungus">
        <title>Comparative genomic study of the Penicillium genus elucidates a diverse pangenome and 15 lateral gene transfer events.</title>
        <authorList>
            <person name="Petersen C."/>
            <person name="Sorensen T."/>
            <person name="Nielsen M.R."/>
            <person name="Sondergaard T.E."/>
            <person name="Sorensen J.L."/>
            <person name="Fitzpatrick D.A."/>
            <person name="Frisvad J.C."/>
            <person name="Nielsen K.L."/>
        </authorList>
    </citation>
    <scope>NUCLEOTIDE SEQUENCE</scope>
    <source>
        <strain evidence="8">IBT 15450</strain>
    </source>
</reference>
<dbReference type="Proteomes" id="UP001219568">
    <property type="component" value="Unassembled WGS sequence"/>
</dbReference>
<feature type="transmembrane region" description="Helical" evidence="7">
    <location>
        <begin position="219"/>
        <end position="242"/>
    </location>
</feature>
<feature type="transmembrane region" description="Helical" evidence="7">
    <location>
        <begin position="291"/>
        <end position="315"/>
    </location>
</feature>
<keyword evidence="5 7" id="KW-0472">Membrane</keyword>
<feature type="transmembrane region" description="Helical" evidence="7">
    <location>
        <begin position="381"/>
        <end position="403"/>
    </location>
</feature>
<dbReference type="Gene3D" id="1.20.1250.20">
    <property type="entry name" value="MFS general substrate transporter like domains"/>
    <property type="match status" value="2"/>
</dbReference>
<feature type="transmembrane region" description="Helical" evidence="7">
    <location>
        <begin position="355"/>
        <end position="375"/>
    </location>
</feature>
<evidence type="ECO:0000256" key="5">
    <source>
        <dbReference type="ARBA" id="ARBA00023136"/>
    </source>
</evidence>
<comment type="similarity">
    <text evidence="6">Belongs to the major facilitator superfamily. Allantoate permease family.</text>
</comment>
<dbReference type="AlphaFoldDB" id="A0AAD6HY92"/>
<dbReference type="Pfam" id="PF07690">
    <property type="entry name" value="MFS_1"/>
    <property type="match status" value="1"/>
</dbReference>
<feature type="transmembrane region" description="Helical" evidence="7">
    <location>
        <begin position="130"/>
        <end position="147"/>
    </location>
</feature>
<evidence type="ECO:0000256" key="3">
    <source>
        <dbReference type="ARBA" id="ARBA00022692"/>
    </source>
</evidence>
<dbReference type="InterPro" id="IPR036259">
    <property type="entry name" value="MFS_trans_sf"/>
</dbReference>
<feature type="transmembrane region" description="Helical" evidence="7">
    <location>
        <begin position="159"/>
        <end position="180"/>
    </location>
</feature>
<evidence type="ECO:0000313" key="9">
    <source>
        <dbReference type="Proteomes" id="UP001219568"/>
    </source>
</evidence>
<comment type="subcellular location">
    <subcellularLocation>
        <location evidence="1">Membrane</location>
        <topology evidence="1">Multi-pass membrane protein</topology>
    </subcellularLocation>
</comment>
<comment type="caution">
    <text evidence="8">The sequence shown here is derived from an EMBL/GenBank/DDBJ whole genome shotgun (WGS) entry which is preliminary data.</text>
</comment>
<proteinExistence type="inferred from homology"/>
<evidence type="ECO:0000313" key="8">
    <source>
        <dbReference type="EMBL" id="KAJ6022339.1"/>
    </source>
</evidence>
<dbReference type="PANTHER" id="PTHR43791:SF97">
    <property type="entry name" value="ALLANTOATE TRANSPORTER, PUTATIVE (AFU_ORTHOLOGUE AFUA_1G14700)-RELATED"/>
    <property type="match status" value="1"/>
</dbReference>
<feature type="transmembrane region" description="Helical" evidence="7">
    <location>
        <begin position="415"/>
        <end position="436"/>
    </location>
</feature>
<dbReference type="EMBL" id="JAQJZL010000017">
    <property type="protein sequence ID" value="KAJ6022339.1"/>
    <property type="molecule type" value="Genomic_DNA"/>
</dbReference>
<keyword evidence="9" id="KW-1185">Reference proteome</keyword>
<dbReference type="SUPFAM" id="SSF103473">
    <property type="entry name" value="MFS general substrate transporter"/>
    <property type="match status" value="1"/>
</dbReference>
<dbReference type="PANTHER" id="PTHR43791">
    <property type="entry name" value="PERMEASE-RELATED"/>
    <property type="match status" value="1"/>
</dbReference>
<reference evidence="8" key="2">
    <citation type="submission" date="2023-01" db="EMBL/GenBank/DDBJ databases">
        <authorList>
            <person name="Petersen C."/>
        </authorList>
    </citation>
    <scope>NUCLEOTIDE SEQUENCE</scope>
    <source>
        <strain evidence="8">IBT 15450</strain>
    </source>
</reference>
<evidence type="ECO:0000256" key="2">
    <source>
        <dbReference type="ARBA" id="ARBA00022448"/>
    </source>
</evidence>
<feature type="transmembrane region" description="Helical" evidence="7">
    <location>
        <begin position="100"/>
        <end position="118"/>
    </location>
</feature>
<keyword evidence="4 7" id="KW-1133">Transmembrane helix</keyword>
<dbReference type="InterPro" id="IPR011701">
    <property type="entry name" value="MFS"/>
</dbReference>
<dbReference type="FunFam" id="1.20.1250.20:FF:000064">
    <property type="entry name" value="MFS allantoate transporter"/>
    <property type="match status" value="1"/>
</dbReference>
<dbReference type="GO" id="GO:0016020">
    <property type="term" value="C:membrane"/>
    <property type="evidence" value="ECO:0007669"/>
    <property type="project" value="UniProtKB-SubCell"/>
</dbReference>
<accession>A0AAD6HY92</accession>
<feature type="transmembrane region" description="Helical" evidence="7">
    <location>
        <begin position="61"/>
        <end position="80"/>
    </location>
</feature>
<feature type="transmembrane region" description="Helical" evidence="7">
    <location>
        <begin position="448"/>
        <end position="469"/>
    </location>
</feature>
<evidence type="ECO:0000256" key="7">
    <source>
        <dbReference type="SAM" id="Phobius"/>
    </source>
</evidence>
<keyword evidence="3 7" id="KW-0812">Transmembrane</keyword>
<gene>
    <name evidence="8" type="ORF">N7460_014083</name>
</gene>
<sequence length="510" mass="56873">MSQKLENDDIKSGPGCLALDDDMVASSIKNGDIALNLAAELDSGYQASPEVERRVRRKIDFILLPLISCTATLSFLDKVSNNYANNYGLSTALNMHGEQFSWSASVFYFSFLVWQPVVSYMNQHFPLGKVVSINCICWGLILLGQGFVKNYTGFVVLRFFQGIFEACVLPTFFLMCPIWWTREEQSLRAAFLFNSVAGILGGLFAYGIGQWHLQPDIHLYQYLYITYGAFTTAWGILLLVALPDSPVTAWFLNHEERLAAVARVRRNQTGMVNRKFKRDQVLETILDPKTWFYILFTFVSNVVNGGLNAFSTAIIKGFGFSTVNTTLLLVPWGFVATLTNIIIGLCISYTTGKRLFYMSGVILIPMIGTIIQFSLPHAARGILLFGYYLTGAYNAPYVMLLALVGSNTAGTTKKVVTSGVVWTAYCAGNIAGPFFFPQQDGPRYHLGTGVLLGSFVLQCLMALGFRLYLRWLNKQKESEDTGSQGDQEDSAAHAFADLTDKQNQLFRYTY</sequence>
<protein>
    <submittedName>
        <fullName evidence="8">Uncharacterized protein</fullName>
    </submittedName>
</protein>
<keyword evidence="2" id="KW-0813">Transport</keyword>
<organism evidence="8 9">
    <name type="scientific">Penicillium canescens</name>
    <dbReference type="NCBI Taxonomy" id="5083"/>
    <lineage>
        <taxon>Eukaryota</taxon>
        <taxon>Fungi</taxon>
        <taxon>Dikarya</taxon>
        <taxon>Ascomycota</taxon>
        <taxon>Pezizomycotina</taxon>
        <taxon>Eurotiomycetes</taxon>
        <taxon>Eurotiomycetidae</taxon>
        <taxon>Eurotiales</taxon>
        <taxon>Aspergillaceae</taxon>
        <taxon>Penicillium</taxon>
    </lineage>
</organism>
<evidence type="ECO:0000256" key="1">
    <source>
        <dbReference type="ARBA" id="ARBA00004141"/>
    </source>
</evidence>
<name>A0AAD6HY92_PENCN</name>
<dbReference type="GO" id="GO:0022857">
    <property type="term" value="F:transmembrane transporter activity"/>
    <property type="evidence" value="ECO:0007669"/>
    <property type="project" value="InterPro"/>
</dbReference>
<evidence type="ECO:0000256" key="4">
    <source>
        <dbReference type="ARBA" id="ARBA00022989"/>
    </source>
</evidence>